<dbReference type="Proteomes" id="UP001174936">
    <property type="component" value="Unassembled WGS sequence"/>
</dbReference>
<evidence type="ECO:0000256" key="1">
    <source>
        <dbReference type="SAM" id="MobiDB-lite"/>
    </source>
</evidence>
<accession>A0AA40CW54</accession>
<sequence length="78" mass="9117">MSKSKPSSSSNRMPPSRKEKESTRKTRLSIYQTEPVREGNILVQVPDHTRSQHDSQLSMNEKMDEIMRCFEQTHIGRQ</sequence>
<name>A0AA40CW54_9PEZI</name>
<organism evidence="2 3">
    <name type="scientific">Cercophora newfieldiana</name>
    <dbReference type="NCBI Taxonomy" id="92897"/>
    <lineage>
        <taxon>Eukaryota</taxon>
        <taxon>Fungi</taxon>
        <taxon>Dikarya</taxon>
        <taxon>Ascomycota</taxon>
        <taxon>Pezizomycotina</taxon>
        <taxon>Sordariomycetes</taxon>
        <taxon>Sordariomycetidae</taxon>
        <taxon>Sordariales</taxon>
        <taxon>Lasiosphaeriaceae</taxon>
        <taxon>Cercophora</taxon>
    </lineage>
</organism>
<evidence type="ECO:0000313" key="3">
    <source>
        <dbReference type="Proteomes" id="UP001174936"/>
    </source>
</evidence>
<reference evidence="2" key="1">
    <citation type="submission" date="2023-06" db="EMBL/GenBank/DDBJ databases">
        <title>Genome-scale phylogeny and comparative genomics of the fungal order Sordariales.</title>
        <authorList>
            <consortium name="Lawrence Berkeley National Laboratory"/>
            <person name="Hensen N."/>
            <person name="Bonometti L."/>
            <person name="Westerberg I."/>
            <person name="Brannstrom I.O."/>
            <person name="Guillou S."/>
            <person name="Cros-Aarteil S."/>
            <person name="Calhoun S."/>
            <person name="Haridas S."/>
            <person name="Kuo A."/>
            <person name="Mondo S."/>
            <person name="Pangilinan J."/>
            <person name="Riley R."/>
            <person name="Labutti K."/>
            <person name="Andreopoulos B."/>
            <person name="Lipzen A."/>
            <person name="Chen C."/>
            <person name="Yanf M."/>
            <person name="Daum C."/>
            <person name="Ng V."/>
            <person name="Clum A."/>
            <person name="Steindorff A."/>
            <person name="Ohm R."/>
            <person name="Martin F."/>
            <person name="Silar P."/>
            <person name="Natvig D."/>
            <person name="Lalanne C."/>
            <person name="Gautier V."/>
            <person name="Ament-Velasquez S.L."/>
            <person name="Kruys A."/>
            <person name="Hutchinson M.I."/>
            <person name="Powell A.J."/>
            <person name="Barry K."/>
            <person name="Miller A.N."/>
            <person name="Grigoriev I.V."/>
            <person name="Debuchy R."/>
            <person name="Gladieux P."/>
            <person name="Thoren M.H."/>
            <person name="Johannesson H."/>
        </authorList>
    </citation>
    <scope>NUCLEOTIDE SEQUENCE</scope>
    <source>
        <strain evidence="2">SMH2532-1</strain>
    </source>
</reference>
<feature type="compositionally biased region" description="Low complexity" evidence="1">
    <location>
        <begin position="1"/>
        <end position="14"/>
    </location>
</feature>
<dbReference type="AlphaFoldDB" id="A0AA40CW54"/>
<dbReference type="EMBL" id="JAULSV010000002">
    <property type="protein sequence ID" value="KAK0651394.1"/>
    <property type="molecule type" value="Genomic_DNA"/>
</dbReference>
<gene>
    <name evidence="2" type="ORF">B0T16DRAFT_453868</name>
</gene>
<protein>
    <submittedName>
        <fullName evidence="2">Uncharacterized protein</fullName>
    </submittedName>
</protein>
<proteinExistence type="predicted"/>
<comment type="caution">
    <text evidence="2">The sequence shown here is derived from an EMBL/GenBank/DDBJ whole genome shotgun (WGS) entry which is preliminary data.</text>
</comment>
<evidence type="ECO:0000313" key="2">
    <source>
        <dbReference type="EMBL" id="KAK0651394.1"/>
    </source>
</evidence>
<keyword evidence="3" id="KW-1185">Reference proteome</keyword>
<feature type="region of interest" description="Disordered" evidence="1">
    <location>
        <begin position="1"/>
        <end position="39"/>
    </location>
</feature>